<evidence type="ECO:0000313" key="2">
    <source>
        <dbReference type="EnsemblPlants" id="Zm00001eb217530_P001"/>
    </source>
</evidence>
<dbReference type="PANTHER" id="PTHR31373:SF25">
    <property type="entry name" value="OS02G0179600 PROTEIN"/>
    <property type="match status" value="1"/>
</dbReference>
<reference evidence="2" key="2">
    <citation type="submission" date="2019-07" db="EMBL/GenBank/DDBJ databases">
        <authorList>
            <person name="Seetharam A."/>
            <person name="Woodhouse M."/>
            <person name="Cannon E."/>
        </authorList>
    </citation>
    <scope>NUCLEOTIDE SEQUENCE [LARGE SCALE GENOMIC DNA]</scope>
    <source>
        <strain evidence="2">cv. B73</strain>
    </source>
</reference>
<dbReference type="Pfam" id="PF11443">
    <property type="entry name" value="DUF2828"/>
    <property type="match status" value="1"/>
</dbReference>
<dbReference type="InterPro" id="IPR011205">
    <property type="entry name" value="UCP015417_vWA"/>
</dbReference>
<dbReference type="Gramene" id="Zm00001eb217530_T001">
    <property type="protein sequence ID" value="Zm00001eb217530_P001"/>
    <property type="gene ID" value="Zm00001eb217530"/>
</dbReference>
<dbReference type="PIRSF" id="PIRSF015417">
    <property type="entry name" value="T31B5_30_vWA"/>
    <property type="match status" value="1"/>
</dbReference>
<evidence type="ECO:0000259" key="1">
    <source>
        <dbReference type="Pfam" id="PF11443"/>
    </source>
</evidence>
<dbReference type="InterPro" id="IPR058580">
    <property type="entry name" value="DUF2828"/>
</dbReference>
<keyword evidence="3" id="KW-1185">Reference proteome</keyword>
<protein>
    <recommendedName>
        <fullName evidence="1">DUF2828 domain-containing protein</fullName>
    </recommendedName>
</protein>
<dbReference type="EnsemblPlants" id="Zm00001eb217530_T001">
    <property type="protein sequence ID" value="Zm00001eb217530_P001"/>
    <property type="gene ID" value="Zm00001eb217530"/>
</dbReference>
<feature type="domain" description="DUF2828" evidence="1">
    <location>
        <begin position="60"/>
        <end position="164"/>
    </location>
</feature>
<name>A0A804P993_MAIZE</name>
<evidence type="ECO:0000313" key="3">
    <source>
        <dbReference type="Proteomes" id="UP000007305"/>
    </source>
</evidence>
<reference evidence="3" key="1">
    <citation type="journal article" date="2009" name="Science">
        <title>The B73 maize genome: complexity, diversity, and dynamics.</title>
        <authorList>
            <person name="Schnable P.S."/>
            <person name="Ware D."/>
            <person name="Fulton R.S."/>
            <person name="Stein J.C."/>
            <person name="Wei F."/>
            <person name="Pasternak S."/>
            <person name="Liang C."/>
            <person name="Zhang J."/>
            <person name="Fulton L."/>
            <person name="Graves T.A."/>
            <person name="Minx P."/>
            <person name="Reily A.D."/>
            <person name="Courtney L."/>
            <person name="Kruchowski S.S."/>
            <person name="Tomlinson C."/>
            <person name="Strong C."/>
            <person name="Delehaunty K."/>
            <person name="Fronick C."/>
            <person name="Courtney B."/>
            <person name="Rock S.M."/>
            <person name="Belter E."/>
            <person name="Du F."/>
            <person name="Kim K."/>
            <person name="Abbott R.M."/>
            <person name="Cotton M."/>
            <person name="Levy A."/>
            <person name="Marchetto P."/>
            <person name="Ochoa K."/>
            <person name="Jackson S.M."/>
            <person name="Gillam B."/>
            <person name="Chen W."/>
            <person name="Yan L."/>
            <person name="Higginbotham J."/>
            <person name="Cardenas M."/>
            <person name="Waligorski J."/>
            <person name="Applebaum E."/>
            <person name="Phelps L."/>
            <person name="Falcone J."/>
            <person name="Kanchi K."/>
            <person name="Thane T."/>
            <person name="Scimone A."/>
            <person name="Thane N."/>
            <person name="Henke J."/>
            <person name="Wang T."/>
            <person name="Ruppert J."/>
            <person name="Shah N."/>
            <person name="Rotter K."/>
            <person name="Hodges J."/>
            <person name="Ingenthron E."/>
            <person name="Cordes M."/>
            <person name="Kohlberg S."/>
            <person name="Sgro J."/>
            <person name="Delgado B."/>
            <person name="Mead K."/>
            <person name="Chinwalla A."/>
            <person name="Leonard S."/>
            <person name="Crouse K."/>
            <person name="Collura K."/>
            <person name="Kudrna D."/>
            <person name="Currie J."/>
            <person name="He R."/>
            <person name="Angelova A."/>
            <person name="Rajasekar S."/>
            <person name="Mueller T."/>
            <person name="Lomeli R."/>
            <person name="Scara G."/>
            <person name="Ko A."/>
            <person name="Delaney K."/>
            <person name="Wissotski M."/>
            <person name="Lopez G."/>
            <person name="Campos D."/>
            <person name="Braidotti M."/>
            <person name="Ashley E."/>
            <person name="Golser W."/>
            <person name="Kim H."/>
            <person name="Lee S."/>
            <person name="Lin J."/>
            <person name="Dujmic Z."/>
            <person name="Kim W."/>
            <person name="Talag J."/>
            <person name="Zuccolo A."/>
            <person name="Fan C."/>
            <person name="Sebastian A."/>
            <person name="Kramer M."/>
            <person name="Spiegel L."/>
            <person name="Nascimento L."/>
            <person name="Zutavern T."/>
            <person name="Miller B."/>
            <person name="Ambroise C."/>
            <person name="Muller S."/>
            <person name="Spooner W."/>
            <person name="Narechania A."/>
            <person name="Ren L."/>
            <person name="Wei S."/>
            <person name="Kumari S."/>
            <person name="Faga B."/>
            <person name="Levy M.J."/>
            <person name="McMahan L."/>
            <person name="Van Buren P."/>
            <person name="Vaughn M.W."/>
            <person name="Ying K."/>
            <person name="Yeh C.-T."/>
            <person name="Emrich S.J."/>
            <person name="Jia Y."/>
            <person name="Kalyanaraman A."/>
            <person name="Hsia A.-P."/>
            <person name="Barbazuk W.B."/>
            <person name="Baucom R.S."/>
            <person name="Brutnell T.P."/>
            <person name="Carpita N.C."/>
            <person name="Chaparro C."/>
            <person name="Chia J.-M."/>
            <person name="Deragon J.-M."/>
            <person name="Estill J.C."/>
            <person name="Fu Y."/>
            <person name="Jeddeloh J.A."/>
            <person name="Han Y."/>
            <person name="Lee H."/>
            <person name="Li P."/>
            <person name="Lisch D.R."/>
            <person name="Liu S."/>
            <person name="Liu Z."/>
            <person name="Nagel D.H."/>
            <person name="McCann M.C."/>
            <person name="SanMiguel P."/>
            <person name="Myers A.M."/>
            <person name="Nettleton D."/>
            <person name="Nguyen J."/>
            <person name="Penning B.W."/>
            <person name="Ponnala L."/>
            <person name="Schneider K.L."/>
            <person name="Schwartz D.C."/>
            <person name="Sharma A."/>
            <person name="Soderlund C."/>
            <person name="Springer N.M."/>
            <person name="Sun Q."/>
            <person name="Wang H."/>
            <person name="Waterman M."/>
            <person name="Westerman R."/>
            <person name="Wolfgruber T.K."/>
            <person name="Yang L."/>
            <person name="Yu Y."/>
            <person name="Zhang L."/>
            <person name="Zhou S."/>
            <person name="Zhu Q."/>
            <person name="Bennetzen J.L."/>
            <person name="Dawe R.K."/>
            <person name="Jiang J."/>
            <person name="Jiang N."/>
            <person name="Presting G.G."/>
            <person name="Wessler S.R."/>
            <person name="Aluru S."/>
            <person name="Martienssen R.A."/>
            <person name="Clifton S.W."/>
            <person name="McCombie W.R."/>
            <person name="Wing R.A."/>
            <person name="Wilson R.K."/>
        </authorList>
    </citation>
    <scope>NUCLEOTIDE SEQUENCE [LARGE SCALE GENOMIC DNA]</scope>
    <source>
        <strain evidence="3">cv. B73</strain>
    </source>
</reference>
<sequence length="164" mass="18536">MYSKSIMTPPTGSCMADLFVGLIAEDMHKLAAGKVREFSLASKWCPSLDSSYDHSTLIYEAHYVYRARERLRRVALVPLRRALKLPEVFISAHAWESVRYTRVASVAMKNYTDLFLKHDADRFNTYLADVKSGKKRIATGALLPHEIIASLENDSGGEVVDLQW</sequence>
<proteinExistence type="predicted"/>
<dbReference type="Proteomes" id="UP000007305">
    <property type="component" value="Chromosome 5"/>
</dbReference>
<reference evidence="2" key="3">
    <citation type="submission" date="2021-05" db="UniProtKB">
        <authorList>
            <consortium name="EnsemblPlants"/>
        </authorList>
    </citation>
    <scope>IDENTIFICATION</scope>
    <source>
        <strain evidence="2">cv. B73</strain>
    </source>
</reference>
<dbReference type="AlphaFoldDB" id="A0A804P993"/>
<dbReference type="InParanoid" id="A0A804P993"/>
<organism evidence="2 3">
    <name type="scientific">Zea mays</name>
    <name type="common">Maize</name>
    <dbReference type="NCBI Taxonomy" id="4577"/>
    <lineage>
        <taxon>Eukaryota</taxon>
        <taxon>Viridiplantae</taxon>
        <taxon>Streptophyta</taxon>
        <taxon>Embryophyta</taxon>
        <taxon>Tracheophyta</taxon>
        <taxon>Spermatophyta</taxon>
        <taxon>Magnoliopsida</taxon>
        <taxon>Liliopsida</taxon>
        <taxon>Poales</taxon>
        <taxon>Poaceae</taxon>
        <taxon>PACMAD clade</taxon>
        <taxon>Panicoideae</taxon>
        <taxon>Andropogonodae</taxon>
        <taxon>Andropogoneae</taxon>
        <taxon>Tripsacinae</taxon>
        <taxon>Zea</taxon>
    </lineage>
</organism>
<accession>A0A804P993</accession>
<dbReference type="PANTHER" id="PTHR31373">
    <property type="entry name" value="OS06G0652100 PROTEIN"/>
    <property type="match status" value="1"/>
</dbReference>